<feature type="domain" description="Schizont-infected cell agglutination extracellular beta" evidence="2">
    <location>
        <begin position="1662"/>
        <end position="1847"/>
    </location>
</feature>
<comment type="caution">
    <text evidence="5">The sequence shown here is derived from an EMBL/GenBank/DDBJ whole genome shotgun (WGS) entry which is preliminary data.</text>
</comment>
<proteinExistence type="predicted"/>
<feature type="compositionally biased region" description="Polar residues" evidence="1">
    <location>
        <begin position="803"/>
        <end position="822"/>
    </location>
</feature>
<reference evidence="5 6" key="1">
    <citation type="submission" date="2017-05" db="EMBL/GenBank/DDBJ databases">
        <title>PacBio assembly of a Plasmodium knowlesi genome sequence with Hi-C correction and manual annotation of the SICAvar gene family.</title>
        <authorList>
            <person name="Lapp S.A."/>
            <person name="Geraldo J.A."/>
            <person name="Chien J.-T."/>
            <person name="Ay F."/>
            <person name="Pakala S.B."/>
            <person name="Batugedara G."/>
            <person name="Humphrey J.C."/>
            <person name="Debarry J.D."/>
            <person name="Le Roch K.G."/>
            <person name="Galinski M.R."/>
            <person name="Kissinger J.C."/>
        </authorList>
    </citation>
    <scope>NUCLEOTIDE SEQUENCE [LARGE SCALE GENOMIC DNA]</scope>
    <source>
        <strain evidence="6">Malayan Strain Pk1 (A+)</strain>
    </source>
</reference>
<feature type="domain" description="Schizont-infected cell agglutination extracellular alpha" evidence="4">
    <location>
        <begin position="11"/>
        <end position="207"/>
    </location>
</feature>
<organism evidence="5 6">
    <name type="scientific">Plasmodium knowlesi</name>
    <dbReference type="NCBI Taxonomy" id="5850"/>
    <lineage>
        <taxon>Eukaryota</taxon>
        <taxon>Sar</taxon>
        <taxon>Alveolata</taxon>
        <taxon>Apicomplexa</taxon>
        <taxon>Aconoidasida</taxon>
        <taxon>Haemosporida</taxon>
        <taxon>Plasmodiidae</taxon>
        <taxon>Plasmodium</taxon>
        <taxon>Plasmodium (Plasmodium)</taxon>
    </lineage>
</organism>
<evidence type="ECO:0000259" key="2">
    <source>
        <dbReference type="Pfam" id="PF12878"/>
    </source>
</evidence>
<feature type="domain" description="Schizont-infected cell agglutination extracellular beta" evidence="2">
    <location>
        <begin position="759"/>
        <end position="925"/>
    </location>
</feature>
<evidence type="ECO:0000259" key="3">
    <source>
        <dbReference type="Pfam" id="PF12879"/>
    </source>
</evidence>
<feature type="region of interest" description="Disordered" evidence="1">
    <location>
        <begin position="803"/>
        <end position="824"/>
    </location>
</feature>
<evidence type="ECO:0000256" key="1">
    <source>
        <dbReference type="SAM" id="MobiDB-lite"/>
    </source>
</evidence>
<dbReference type="VEuPathDB" id="PlasmoDB:PKA1H_120076500"/>
<dbReference type="Proteomes" id="UP000195012">
    <property type="component" value="Unassembled WGS sequence"/>
</dbReference>
<dbReference type="Pfam" id="PF12879">
    <property type="entry name" value="SICA_C"/>
    <property type="match status" value="1"/>
</dbReference>
<feature type="domain" description="Schizont-infected cell agglutination extracellular beta" evidence="2">
    <location>
        <begin position="562"/>
        <end position="720"/>
    </location>
</feature>
<feature type="region of interest" description="Disordered" evidence="1">
    <location>
        <begin position="1"/>
        <end position="33"/>
    </location>
</feature>
<dbReference type="InterPro" id="IPR024290">
    <property type="entry name" value="SICA_extracell_a"/>
</dbReference>
<feature type="domain" description="Schizont-infected cell agglutination extracellular beta" evidence="2">
    <location>
        <begin position="1416"/>
        <end position="1596"/>
    </location>
</feature>
<evidence type="ECO:0000259" key="4">
    <source>
        <dbReference type="Pfam" id="PF12887"/>
    </source>
</evidence>
<feature type="domain" description="Schizont-infected cell agglutination extracellular beta" evidence="2">
    <location>
        <begin position="1195"/>
        <end position="1375"/>
    </location>
</feature>
<accession>A0A1Y3DPN9</accession>
<gene>
    <name evidence="5" type="ORF">PKNOH_S09526800</name>
</gene>
<evidence type="ECO:0000313" key="6">
    <source>
        <dbReference type="Proteomes" id="UP000195012"/>
    </source>
</evidence>
<dbReference type="Pfam" id="PF12887">
    <property type="entry name" value="SICA_alpha"/>
    <property type="match status" value="1"/>
</dbReference>
<name>A0A1Y3DPN9_PLAKN</name>
<feature type="domain" description="Schizont-infected cell agglutination C-terminal" evidence="3">
    <location>
        <begin position="1906"/>
        <end position="2042"/>
    </location>
</feature>
<dbReference type="Pfam" id="PF12878">
    <property type="entry name" value="SICA_beta"/>
    <property type="match status" value="7"/>
</dbReference>
<dbReference type="VEuPathDB" id="PlasmoDB:PKA1H_020022300"/>
<dbReference type="VEuPathDB" id="PlasmoDB:PKNOH_S09526800"/>
<feature type="domain" description="Schizont-infected cell agglutination extracellular beta" evidence="2">
    <location>
        <begin position="966"/>
        <end position="1141"/>
    </location>
</feature>
<protein>
    <submittedName>
        <fullName evidence="5">SICAvar type I</fullName>
    </submittedName>
</protein>
<sequence>MSTVGGDDPFRAWLDKHTNGAQATGTDATEKARKIEKKMKTDLEGEWKKLRESLERPGSMEISGLCADAKDLVDAASSTPESEYMQNLCSAIAEIKYFMSGIKSKRELTEKGTVMSNDEKVEKEDLTDEQAYSRCIVGTVALRELYGDHCQMNGIIGQISSNVDATLRGHLNNNAQGLEHQLNKCEGITPTHLMFGKSLLASTIRGWAQGDREKELRKVGGSQGARRVGYVWRWWPRVCKKPKPGDSEHDEARKEILQQNKKSLVNFTLGKNTQSGSNASSTMEDILVNDDYTISQEKLTKALQDSMQSDTAGSTTLALDKAVEKLTKAAKETEAEACIKSKENEGADKMCERLTCMQHLWQNSTAANQGSGNDKFWRENDGDVKKLWEELAQKMKDSNGTGSSNECNSLQNPSDKTACNFLHAGFKELYKDLSSSKDDDNKLLSNPSFRQTMGCFLLHSYAQHMKKKAVCDIEEGIKLAFKAWEDPKKEPGTSCQKGADGKESCVLCHWNENGNIESCLQKITINSTTPTETAKDKVKKIVTDEGDPNIKDMLIEINEMTNLCDGLQCIASRVNTSANKKDFWDKDVKTLWKELAEKMKESNGTGKGNGCDSMPHATPSEKAACKYLHAGLKYLKGNSTSDANKYTILKDDPSLKQAMGCFLLKEYAKQMQKKSTCFIDSALKEAFNSWGPTTKGECTNGSGPCIECKWDDSDYDKCTVQIDTGSTSTTEDEMKKIMEGKDPDTKSITDDINKMTTSCDRLQCIATHLNSPNGKKSAEDFWNKDGEVGQLWQKLSVAMAQSGDNDTGNGCDQMDNGSNGRTATGPERKACQYLTLGFRELKSIAASNGTDNKILSRDPLFVQTVGCVLLKEYAKQMQSTSNCVIDSGIEKAFRAWNEKKGPSCTNGSPCIECKWNDDDYGSCQVHTTNTSGNTTQAQVMEKLTSVKDRIEGTASTIMNDINITNSLCDKLQCAAGKWFQSNGKPNGGTGTPKKTWCDFWDSAVSEALQKIFGHIEKNSATKTDGTCTTFGDDNPDSVERRACNHITAGLDYINTLSGVSGNGNQLLDRAVGCIALNMYADEIIKKSNDNCPIDEKKIEEMFTKWNDQYNKSSSPPCNGGANNKDCFLCNRVQKSELNNCQLSVSNTLINTPSPNGNCDNGATNVKTKMEGLLNKDTIKMEEKVSKITNITKSPFCTQLQCAIKHYAKSKNGKISPWDGFWEETGEVGQLWTELSTTMTEKGTTNQNGCDQMYDNGTGTTTREATDPEKRACNYLHVGLNQLYNPPATAALTPSLPSSSGTISLKDNPLLRRTLGCLLLKEYAKKMKEKSTCVIDSGIEKAFKEWNGNITNGTCNDKEPCVPCQWKDDSIDTCKINTTGTGGTTTPTPVREKLTQVQPQITNSATNTLPKINEMSTLCEYIRCAGPKWFKNQMKGTGNTATKNWCDFWEVEGVKPELKKMFDKIASEGQNKSKSKANGVCSTFGDGNPDSVERKACNHITAGLQHIKDVKGDKNGSQHKEANQLFERTVGCIALNMYADQIKKESQDKCPIDESRIKEMFTKWNLQNNKSSSSCNGGGSTNVCFECQREENFGPCNLLVDKGLIGTSASSGGSATCNDNEDKEDVQKQMKELLESNDSSQSNSTIKSNITTTLSTITEMASSFCTQVQCAAKKWKSAKNQHNSGQSTDVKWNDMKDEMETELTKLLGYMTQSKNQEKVAQYCDDDTKWYKLGHKESKTNKAACLFFASGLKHIYTHGNGRVNGPSFRQTMGCLFLKEYAKQLQTMANKKKQGHSWVHPHCSIEDGITYAFGKSEDIMKSALTQCNKGPNGTSCFVCTQEEDYDNCHIGKDEVKPQVEPLLEEKSDLMEKTLENTVCPILLTDLLTPFLPLAPVSIGLSAVAYYLWKYFGPLGKGGQRFRRSPTEIPGPSVQEQVLDHVQQDSSHEYRLVKERKPRSAPTRTKRSGPVNRRTIIEIHFEVLDECQKGDTQLNQKDFLELLVREFMGSELMEEEQVSKEEVLMEGVPLERVPIEEVPSLGSVFMV</sequence>
<feature type="compositionally biased region" description="Basic and acidic residues" evidence="1">
    <location>
        <begin position="8"/>
        <end position="18"/>
    </location>
</feature>
<evidence type="ECO:0000313" key="5">
    <source>
        <dbReference type="EMBL" id="OTN66179.1"/>
    </source>
</evidence>
<feature type="domain" description="Schizont-infected cell agglutination extracellular beta" evidence="2">
    <location>
        <begin position="349"/>
        <end position="519"/>
    </location>
</feature>
<dbReference type="EMBL" id="NETL01000023">
    <property type="protein sequence ID" value="OTN66179.1"/>
    <property type="molecule type" value="Genomic_DNA"/>
</dbReference>
<dbReference type="VEuPathDB" id="PlasmoDB:PKNH_1272200"/>
<dbReference type="InterPro" id="IPR024285">
    <property type="entry name" value="SICA_extracell_b"/>
</dbReference>
<dbReference type="InterPro" id="IPR024288">
    <property type="entry name" value="SICA_C"/>
</dbReference>